<dbReference type="Proteomes" id="UP000287756">
    <property type="component" value="Chromosome"/>
</dbReference>
<dbReference type="AlphaFoldDB" id="A0A410MDV5"/>
<proteinExistence type="predicted"/>
<reference evidence="2 3" key="1">
    <citation type="submission" date="2018-01" db="EMBL/GenBank/DDBJ databases">
        <title>The whole genome sequencing and assembly of Halobacillus litoralis ERB031 strain.</title>
        <authorList>
            <person name="Lee S.-J."/>
            <person name="Park M.-K."/>
            <person name="Kim J.-Y."/>
            <person name="Lee Y.-J."/>
            <person name="Yi H."/>
            <person name="Bahn Y.-S."/>
            <person name="Kim J.F."/>
            <person name="Lee D.-W."/>
        </authorList>
    </citation>
    <scope>NUCLEOTIDE SEQUENCE [LARGE SCALE GENOMIC DNA]</scope>
    <source>
        <strain evidence="2 3">ERB 031</strain>
    </source>
</reference>
<dbReference type="NCBIfam" id="TIGR01641">
    <property type="entry name" value="phageSPP1_gp7"/>
    <property type="match status" value="1"/>
</dbReference>
<evidence type="ECO:0000259" key="1">
    <source>
        <dbReference type="Pfam" id="PF04233"/>
    </source>
</evidence>
<dbReference type="RefSeq" id="WP_128525093.1">
    <property type="nucleotide sequence ID" value="NZ_CP026118.1"/>
</dbReference>
<protein>
    <recommendedName>
        <fullName evidence="1">Phage head morphogenesis domain-containing protein</fullName>
    </recommendedName>
</protein>
<evidence type="ECO:0000313" key="3">
    <source>
        <dbReference type="Proteomes" id="UP000287756"/>
    </source>
</evidence>
<sequence length="267" mass="30459">MANQPKMPQSSFPTAISVSYYRGMNKLVDQNRKNVRKVFINEIKPLIYEYRRQMDSGLFVVDLENILAKITNLLQKAREFSTQFILSGESINKLASRFVKSINAFQRDTFRDQLGTVLGIDPIGRETWLESFMESAVSENVSWIKSIDQEYHDKIQTIVVQGVRRGKSINEMAAEITRASGVSKSRAKFIARDQSGSILGDLTRTRHTQAGIHRFTWKDSDDERVRDTHADLDGNVFTWKDGATVKGRQIWPGTDYNCRCTADPVIE</sequence>
<gene>
    <name evidence="2" type="ORF">HLI_11720</name>
</gene>
<dbReference type="EMBL" id="CP026118">
    <property type="protein sequence ID" value="QAS52816.1"/>
    <property type="molecule type" value="Genomic_DNA"/>
</dbReference>
<dbReference type="InterPro" id="IPR006528">
    <property type="entry name" value="Phage_head_morphogenesis_dom"/>
</dbReference>
<accession>A0A410MDV5</accession>
<dbReference type="KEGG" id="hli:HLI_11720"/>
<name>A0A410MDV5_9BACI</name>
<dbReference type="Pfam" id="PF04233">
    <property type="entry name" value="Phage_Mu_F"/>
    <property type="match status" value="1"/>
</dbReference>
<dbReference type="OrthoDB" id="9151105at2"/>
<organism evidence="2 3">
    <name type="scientific">Halobacillus litoralis</name>
    <dbReference type="NCBI Taxonomy" id="45668"/>
    <lineage>
        <taxon>Bacteria</taxon>
        <taxon>Bacillati</taxon>
        <taxon>Bacillota</taxon>
        <taxon>Bacilli</taxon>
        <taxon>Bacillales</taxon>
        <taxon>Bacillaceae</taxon>
        <taxon>Halobacillus</taxon>
    </lineage>
</organism>
<evidence type="ECO:0000313" key="2">
    <source>
        <dbReference type="EMBL" id="QAS52816.1"/>
    </source>
</evidence>
<feature type="domain" description="Phage head morphogenesis" evidence="1">
    <location>
        <begin position="153"/>
        <end position="262"/>
    </location>
</feature>